<evidence type="ECO:0000256" key="2">
    <source>
        <dbReference type="ARBA" id="ARBA00006035"/>
    </source>
</evidence>
<proteinExistence type="inferred from homology"/>
<evidence type="ECO:0008006" key="9">
    <source>
        <dbReference type="Google" id="ProtNLM"/>
    </source>
</evidence>
<evidence type="ECO:0000313" key="7">
    <source>
        <dbReference type="EMBL" id="GAU93304.1"/>
    </source>
</evidence>
<sequence>MEDKPKLQRAVCQVDDVSDRFRLDSARNFRPQYANIYFQRLAVMRDRVESAAQKRWGSNLPLKKLSDLEPNELGILVGTLYKEMEMKPSILKEISEDTEVPVQPILPRYTQDNDTLLLEEESQRIVLVGNIDMHQLVTGITIALLGYEDDEGKFQVKEYGFADIPPQAKRPIPEADCYIGFISGLGLGPASAPVFALDMCIEMLTGQLGTEEEQRKMSQIGALVIAGSLIIVAEDDRREHAKKAKYLARNATVGSIEGMLAVDEMLSQIAACMDVYVMPGANDPGNYMLPQRALHYCMFPMSNKSSGLHLVTNPFEADFNGIRILGTSGQNISDIYRNSRIEDPLVMMGKTVQWTHLAPTAPDTLACVPFLDRDPFILDDTPHVYFAGNQASAGHRWFKGNEGQRILLVSIPEYHRTPVLTLLNLRSMKVETMSFEDAIQNK</sequence>
<dbReference type="GO" id="GO:0003677">
    <property type="term" value="F:DNA binding"/>
    <property type="evidence" value="ECO:0007669"/>
    <property type="project" value="InterPro"/>
</dbReference>
<evidence type="ECO:0000259" key="5">
    <source>
        <dbReference type="Pfam" id="PF04042"/>
    </source>
</evidence>
<evidence type="ECO:0000256" key="1">
    <source>
        <dbReference type="ARBA" id="ARBA00004123"/>
    </source>
</evidence>
<evidence type="ECO:0000313" key="8">
    <source>
        <dbReference type="Proteomes" id="UP000186922"/>
    </source>
</evidence>
<evidence type="ECO:0000256" key="3">
    <source>
        <dbReference type="ARBA" id="ARBA00022705"/>
    </source>
</evidence>
<dbReference type="Pfam" id="PF04042">
    <property type="entry name" value="DNA_pol_E_B"/>
    <property type="match status" value="1"/>
</dbReference>
<dbReference type="GO" id="GO:0006271">
    <property type="term" value="P:DNA strand elongation involved in DNA replication"/>
    <property type="evidence" value="ECO:0007669"/>
    <property type="project" value="TreeGrafter"/>
</dbReference>
<feature type="domain" description="DNA polymerase delta subunit OB-fold" evidence="6">
    <location>
        <begin position="32"/>
        <end position="159"/>
    </location>
</feature>
<accession>A0A1D1UUH1</accession>
<keyword evidence="4" id="KW-0539">Nucleus</keyword>
<dbReference type="InterPro" id="IPR024826">
    <property type="entry name" value="DNA_pol_delta/II_ssu"/>
</dbReference>
<organism evidence="7 8">
    <name type="scientific">Ramazzottius varieornatus</name>
    <name type="common">Water bear</name>
    <name type="synonym">Tardigrade</name>
    <dbReference type="NCBI Taxonomy" id="947166"/>
    <lineage>
        <taxon>Eukaryota</taxon>
        <taxon>Metazoa</taxon>
        <taxon>Ecdysozoa</taxon>
        <taxon>Tardigrada</taxon>
        <taxon>Eutardigrada</taxon>
        <taxon>Parachela</taxon>
        <taxon>Hypsibioidea</taxon>
        <taxon>Ramazzottiidae</taxon>
        <taxon>Ramazzottius</taxon>
    </lineage>
</organism>
<protein>
    <recommendedName>
        <fullName evidence="9">DNA polymerase delta subunit 2</fullName>
    </recommendedName>
</protein>
<dbReference type="PANTHER" id="PTHR10416">
    <property type="entry name" value="DNA POLYMERASE DELTA SUBUNIT 2"/>
    <property type="match status" value="1"/>
</dbReference>
<dbReference type="Pfam" id="PF18018">
    <property type="entry name" value="DNA_pol_D_N"/>
    <property type="match status" value="1"/>
</dbReference>
<dbReference type="Gene3D" id="3.60.21.50">
    <property type="match status" value="1"/>
</dbReference>
<dbReference type="PANTHER" id="PTHR10416:SF0">
    <property type="entry name" value="DNA POLYMERASE DELTA SUBUNIT 2"/>
    <property type="match status" value="1"/>
</dbReference>
<keyword evidence="8" id="KW-1185">Reference proteome</keyword>
<dbReference type="InterPro" id="IPR007185">
    <property type="entry name" value="DNA_pol_a/d/e_bsu"/>
</dbReference>
<comment type="subcellular location">
    <subcellularLocation>
        <location evidence="1">Nucleus</location>
    </subcellularLocation>
</comment>
<dbReference type="OrthoDB" id="3763at2759"/>
<dbReference type="InterPro" id="IPR041863">
    <property type="entry name" value="PolD2_C"/>
</dbReference>
<evidence type="ECO:0000259" key="6">
    <source>
        <dbReference type="Pfam" id="PF18018"/>
    </source>
</evidence>
<dbReference type="AlphaFoldDB" id="A0A1D1UUH1"/>
<dbReference type="Proteomes" id="UP000186922">
    <property type="component" value="Unassembled WGS sequence"/>
</dbReference>
<comment type="similarity">
    <text evidence="2">Belongs to the DNA polymerase delta/II small subunit family.</text>
</comment>
<dbReference type="EMBL" id="BDGG01000002">
    <property type="protein sequence ID" value="GAU93304.1"/>
    <property type="molecule type" value="Genomic_DNA"/>
</dbReference>
<keyword evidence="3" id="KW-0235">DNA replication</keyword>
<evidence type="ECO:0000256" key="4">
    <source>
        <dbReference type="ARBA" id="ARBA00023242"/>
    </source>
</evidence>
<comment type="caution">
    <text evidence="7">The sequence shown here is derived from an EMBL/GenBank/DDBJ whole genome shotgun (WGS) entry which is preliminary data.</text>
</comment>
<dbReference type="CDD" id="cd07387">
    <property type="entry name" value="MPP_PolD2_C"/>
    <property type="match status" value="1"/>
</dbReference>
<name>A0A1D1UUH1_RAMVA</name>
<gene>
    <name evidence="7" type="primary">RvY_05268-1</name>
    <name evidence="7" type="synonym">RvY_05268.1</name>
    <name evidence="7" type="ORF">RvY_05268</name>
</gene>
<dbReference type="GO" id="GO:0043625">
    <property type="term" value="C:delta DNA polymerase complex"/>
    <property type="evidence" value="ECO:0007669"/>
    <property type="project" value="TreeGrafter"/>
</dbReference>
<dbReference type="STRING" id="947166.A0A1D1UUH1"/>
<reference evidence="7 8" key="1">
    <citation type="journal article" date="2016" name="Nat. Commun.">
        <title>Extremotolerant tardigrade genome and improved radiotolerance of human cultured cells by tardigrade-unique protein.</title>
        <authorList>
            <person name="Hashimoto T."/>
            <person name="Horikawa D.D."/>
            <person name="Saito Y."/>
            <person name="Kuwahara H."/>
            <person name="Kozuka-Hata H."/>
            <person name="Shin-I T."/>
            <person name="Minakuchi Y."/>
            <person name="Ohishi K."/>
            <person name="Motoyama A."/>
            <person name="Aizu T."/>
            <person name="Enomoto A."/>
            <person name="Kondo K."/>
            <person name="Tanaka S."/>
            <person name="Hara Y."/>
            <person name="Koshikawa S."/>
            <person name="Sagara H."/>
            <person name="Miura T."/>
            <person name="Yokobori S."/>
            <person name="Miyagawa K."/>
            <person name="Suzuki Y."/>
            <person name="Kubo T."/>
            <person name="Oyama M."/>
            <person name="Kohara Y."/>
            <person name="Fujiyama A."/>
            <person name="Arakawa K."/>
            <person name="Katayama T."/>
            <person name="Toyoda A."/>
            <person name="Kunieda T."/>
        </authorList>
    </citation>
    <scope>NUCLEOTIDE SEQUENCE [LARGE SCALE GENOMIC DNA]</scope>
    <source>
        <strain evidence="7 8">YOKOZUNA-1</strain>
    </source>
</reference>
<feature type="domain" description="DNA polymerase alpha/delta/epsilon subunit B" evidence="5">
    <location>
        <begin position="181"/>
        <end position="391"/>
    </location>
</feature>
<dbReference type="InterPro" id="IPR040663">
    <property type="entry name" value="DNA_pol_D_N"/>
</dbReference>